<feature type="signal peptide" evidence="1">
    <location>
        <begin position="1"/>
        <end position="20"/>
    </location>
</feature>
<name>A0A6A4VGJ6_AMPAM</name>
<proteinExistence type="predicted"/>
<protein>
    <submittedName>
        <fullName evidence="2">Orcokinin peptides type A</fullName>
    </submittedName>
</protein>
<sequence>MASLSYSALLLATALVGLEARPYKDQQLSDRGIDSLGGGHLLRGIDSLGGGHLLRGIDSLGGGHLLRGIDSLGGGHLLRGIDSLGGGHLLREADSQGGRRHLSNVYTQRLIDYYSAGRSPAGTVRLFHNGPTQEWEDSHPEAYDREVRALDPLSGVSFGVEKRLDSLSGMTFGLEKRNFDEIDRSGFSGFAKRNFDEIDRSGFTGFAKRPQQSSVQKRNFDEIDRSGFSGFVKREAPAKEKL</sequence>
<gene>
    <name evidence="2" type="primary">ORCKA_0</name>
    <name evidence="2" type="ORF">FJT64_006944</name>
</gene>
<dbReference type="Proteomes" id="UP000440578">
    <property type="component" value="Unassembled WGS sequence"/>
</dbReference>
<keyword evidence="1" id="KW-0732">Signal</keyword>
<comment type="caution">
    <text evidence="2">The sequence shown here is derived from an EMBL/GenBank/DDBJ whole genome shotgun (WGS) entry which is preliminary data.</text>
</comment>
<evidence type="ECO:0000313" key="2">
    <source>
        <dbReference type="EMBL" id="KAF0295567.1"/>
    </source>
</evidence>
<organism evidence="2 3">
    <name type="scientific">Amphibalanus amphitrite</name>
    <name type="common">Striped barnacle</name>
    <name type="synonym">Balanus amphitrite</name>
    <dbReference type="NCBI Taxonomy" id="1232801"/>
    <lineage>
        <taxon>Eukaryota</taxon>
        <taxon>Metazoa</taxon>
        <taxon>Ecdysozoa</taxon>
        <taxon>Arthropoda</taxon>
        <taxon>Crustacea</taxon>
        <taxon>Multicrustacea</taxon>
        <taxon>Cirripedia</taxon>
        <taxon>Thoracica</taxon>
        <taxon>Thoracicalcarea</taxon>
        <taxon>Balanomorpha</taxon>
        <taxon>Balanoidea</taxon>
        <taxon>Balanidae</taxon>
        <taxon>Amphibalaninae</taxon>
        <taxon>Amphibalanus</taxon>
    </lineage>
</organism>
<feature type="chain" id="PRO_5025481306" evidence="1">
    <location>
        <begin position="21"/>
        <end position="242"/>
    </location>
</feature>
<dbReference type="AlphaFoldDB" id="A0A6A4VGJ6"/>
<accession>A0A6A4VGJ6</accession>
<keyword evidence="3" id="KW-1185">Reference proteome</keyword>
<evidence type="ECO:0000313" key="3">
    <source>
        <dbReference type="Proteomes" id="UP000440578"/>
    </source>
</evidence>
<reference evidence="2 3" key="1">
    <citation type="submission" date="2019-07" db="EMBL/GenBank/DDBJ databases">
        <title>Draft genome assembly of a fouling barnacle, Amphibalanus amphitrite (Darwin, 1854): The first reference genome for Thecostraca.</title>
        <authorList>
            <person name="Kim W."/>
        </authorList>
    </citation>
    <scope>NUCLEOTIDE SEQUENCE [LARGE SCALE GENOMIC DNA]</scope>
    <source>
        <strain evidence="2">SNU_AA5</strain>
        <tissue evidence="2">Soma without cirri and trophi</tissue>
    </source>
</reference>
<dbReference type="EMBL" id="VIIS01001612">
    <property type="protein sequence ID" value="KAF0295567.1"/>
    <property type="molecule type" value="Genomic_DNA"/>
</dbReference>
<evidence type="ECO:0000256" key="1">
    <source>
        <dbReference type="SAM" id="SignalP"/>
    </source>
</evidence>
<dbReference type="OrthoDB" id="6362119at2759"/>